<evidence type="ECO:0000256" key="2">
    <source>
        <dbReference type="ARBA" id="ARBA00022692"/>
    </source>
</evidence>
<dbReference type="EMBL" id="JABCKV010000001">
    <property type="protein sequence ID" value="KAG5649002.1"/>
    <property type="molecule type" value="Genomic_DNA"/>
</dbReference>
<feature type="transmembrane region" description="Helical" evidence="5">
    <location>
        <begin position="102"/>
        <end position="121"/>
    </location>
</feature>
<keyword evidence="2 5" id="KW-0812">Transmembrane</keyword>
<evidence type="ECO:0000256" key="1">
    <source>
        <dbReference type="ARBA" id="ARBA00004141"/>
    </source>
</evidence>
<sequence length="149" mass="16872">MSASANSLHGNFVGSRIFLAGLIAQLVSFVGFSILYVVFLVRVYKHNPEIWRRDEDKAWYNSWRTLATVLLISCVGILIRSVFRVIELSEGYVGHLATTESFFYALDTLPLFLAVVVYVPFWPGRFIRDVPPSLDSEVQEKDEKEPGSP</sequence>
<dbReference type="PANTHER" id="PTHR31465:SF1">
    <property type="entry name" value="PROTEIN RTA1-RELATED"/>
    <property type="match status" value="1"/>
</dbReference>
<keyword evidence="4 5" id="KW-0472">Membrane</keyword>
<dbReference type="Proteomes" id="UP000775547">
    <property type="component" value="Unassembled WGS sequence"/>
</dbReference>
<dbReference type="GO" id="GO:0016020">
    <property type="term" value="C:membrane"/>
    <property type="evidence" value="ECO:0007669"/>
    <property type="project" value="UniProtKB-SubCell"/>
</dbReference>
<keyword evidence="3 5" id="KW-1133">Transmembrane helix</keyword>
<feature type="transmembrane region" description="Helical" evidence="5">
    <location>
        <begin position="17"/>
        <end position="41"/>
    </location>
</feature>
<gene>
    <name evidence="6" type="ORF">DXG03_000351</name>
</gene>
<comment type="subcellular location">
    <subcellularLocation>
        <location evidence="1">Membrane</location>
        <topology evidence="1">Multi-pass membrane protein</topology>
    </subcellularLocation>
</comment>
<evidence type="ECO:0000256" key="4">
    <source>
        <dbReference type="ARBA" id="ARBA00023136"/>
    </source>
</evidence>
<protein>
    <submittedName>
        <fullName evidence="6">Uncharacterized protein</fullName>
    </submittedName>
</protein>
<evidence type="ECO:0000256" key="3">
    <source>
        <dbReference type="ARBA" id="ARBA00022989"/>
    </source>
</evidence>
<accession>A0A9P7GL71</accession>
<feature type="transmembrane region" description="Helical" evidence="5">
    <location>
        <begin position="62"/>
        <end position="82"/>
    </location>
</feature>
<dbReference type="PANTHER" id="PTHR31465">
    <property type="entry name" value="PROTEIN RTA1-RELATED"/>
    <property type="match status" value="1"/>
</dbReference>
<proteinExistence type="predicted"/>
<evidence type="ECO:0000313" key="6">
    <source>
        <dbReference type="EMBL" id="KAG5649002.1"/>
    </source>
</evidence>
<reference evidence="6" key="2">
    <citation type="submission" date="2021-10" db="EMBL/GenBank/DDBJ databases">
        <title>Phylogenomics reveals ancestral predisposition of the termite-cultivated fungus Termitomyces towards a domesticated lifestyle.</title>
        <authorList>
            <person name="Auxier B."/>
            <person name="Grum-Grzhimaylo A."/>
            <person name="Cardenas M.E."/>
            <person name="Lodge J.D."/>
            <person name="Laessoe T."/>
            <person name="Pedersen O."/>
            <person name="Smith M.E."/>
            <person name="Kuyper T.W."/>
            <person name="Franco-Molano E.A."/>
            <person name="Baroni T.J."/>
            <person name="Aanen D.K."/>
        </authorList>
    </citation>
    <scope>NUCLEOTIDE SEQUENCE</scope>
    <source>
        <strain evidence="6">AP01</strain>
        <tissue evidence="6">Mycelium</tissue>
    </source>
</reference>
<organism evidence="6 7">
    <name type="scientific">Asterophora parasitica</name>
    <dbReference type="NCBI Taxonomy" id="117018"/>
    <lineage>
        <taxon>Eukaryota</taxon>
        <taxon>Fungi</taxon>
        <taxon>Dikarya</taxon>
        <taxon>Basidiomycota</taxon>
        <taxon>Agaricomycotina</taxon>
        <taxon>Agaricomycetes</taxon>
        <taxon>Agaricomycetidae</taxon>
        <taxon>Agaricales</taxon>
        <taxon>Tricholomatineae</taxon>
        <taxon>Lyophyllaceae</taxon>
        <taxon>Asterophora</taxon>
    </lineage>
</organism>
<reference evidence="6" key="1">
    <citation type="submission" date="2020-07" db="EMBL/GenBank/DDBJ databases">
        <authorList>
            <person name="Nieuwenhuis M."/>
            <person name="Van De Peppel L.J.J."/>
        </authorList>
    </citation>
    <scope>NUCLEOTIDE SEQUENCE</scope>
    <source>
        <strain evidence="6">AP01</strain>
        <tissue evidence="6">Mycelium</tissue>
    </source>
</reference>
<dbReference type="Pfam" id="PF04479">
    <property type="entry name" value="RTA1"/>
    <property type="match status" value="1"/>
</dbReference>
<keyword evidence="7" id="KW-1185">Reference proteome</keyword>
<dbReference type="OrthoDB" id="3358017at2759"/>
<evidence type="ECO:0000256" key="5">
    <source>
        <dbReference type="SAM" id="Phobius"/>
    </source>
</evidence>
<evidence type="ECO:0000313" key="7">
    <source>
        <dbReference type="Proteomes" id="UP000775547"/>
    </source>
</evidence>
<comment type="caution">
    <text evidence="6">The sequence shown here is derived from an EMBL/GenBank/DDBJ whole genome shotgun (WGS) entry which is preliminary data.</text>
</comment>
<name>A0A9P7GL71_9AGAR</name>
<dbReference type="InterPro" id="IPR007568">
    <property type="entry name" value="RTA1"/>
</dbReference>
<dbReference type="AlphaFoldDB" id="A0A9P7GL71"/>